<dbReference type="GO" id="GO:0005524">
    <property type="term" value="F:ATP binding"/>
    <property type="evidence" value="ECO:0007669"/>
    <property type="project" value="UniProtKB-UniRule"/>
</dbReference>
<gene>
    <name evidence="4" type="ORF">Cni_G24372</name>
</gene>
<protein>
    <submittedName>
        <fullName evidence="4">LRR receptor-like serine/threonine-protein kinase</fullName>
    </submittedName>
</protein>
<reference evidence="4 5" key="1">
    <citation type="submission" date="2023-10" db="EMBL/GenBank/DDBJ databases">
        <title>Chromosome-scale genome assembly provides insights into flower coloration mechanisms of Canna indica.</title>
        <authorList>
            <person name="Li C."/>
        </authorList>
    </citation>
    <scope>NUCLEOTIDE SEQUENCE [LARGE SCALE GENOMIC DNA]</scope>
    <source>
        <tissue evidence="4">Flower</tissue>
    </source>
</reference>
<dbReference type="GO" id="GO:0016301">
    <property type="term" value="F:kinase activity"/>
    <property type="evidence" value="ECO:0007669"/>
    <property type="project" value="UniProtKB-KW"/>
</dbReference>
<evidence type="ECO:0000313" key="5">
    <source>
        <dbReference type="Proteomes" id="UP001327560"/>
    </source>
</evidence>
<dbReference type="CDD" id="cd12087">
    <property type="entry name" value="TM_EGFR-like"/>
    <property type="match status" value="1"/>
</dbReference>
<evidence type="ECO:0000313" key="4">
    <source>
        <dbReference type="EMBL" id="WOL15591.1"/>
    </source>
</evidence>
<keyword evidence="4" id="KW-0418">Kinase</keyword>
<name>A0AAQ3QK12_9LILI</name>
<feature type="compositionally biased region" description="Basic and acidic residues" evidence="2">
    <location>
        <begin position="69"/>
        <end position="88"/>
    </location>
</feature>
<evidence type="ECO:0000256" key="3">
    <source>
        <dbReference type="SAM" id="Phobius"/>
    </source>
</evidence>
<dbReference type="InterPro" id="IPR011009">
    <property type="entry name" value="Kinase-like_dom_sf"/>
</dbReference>
<feature type="region of interest" description="Disordered" evidence="2">
    <location>
        <begin position="58"/>
        <end position="88"/>
    </location>
</feature>
<keyword evidence="3" id="KW-0472">Membrane</keyword>
<feature type="transmembrane region" description="Helical" evidence="3">
    <location>
        <begin position="30"/>
        <end position="52"/>
    </location>
</feature>
<dbReference type="SUPFAM" id="SSF56112">
    <property type="entry name" value="Protein kinase-like (PK-like)"/>
    <property type="match status" value="1"/>
</dbReference>
<keyword evidence="3" id="KW-1133">Transmembrane helix</keyword>
<evidence type="ECO:0000256" key="2">
    <source>
        <dbReference type="SAM" id="MobiDB-lite"/>
    </source>
</evidence>
<dbReference type="AlphaFoldDB" id="A0AAQ3QK12"/>
<dbReference type="EMBL" id="CP136897">
    <property type="protein sequence ID" value="WOL15591.1"/>
    <property type="molecule type" value="Genomic_DNA"/>
</dbReference>
<keyword evidence="1" id="KW-0547">Nucleotide-binding</keyword>
<organism evidence="4 5">
    <name type="scientific">Canna indica</name>
    <name type="common">Indian-shot</name>
    <dbReference type="NCBI Taxonomy" id="4628"/>
    <lineage>
        <taxon>Eukaryota</taxon>
        <taxon>Viridiplantae</taxon>
        <taxon>Streptophyta</taxon>
        <taxon>Embryophyta</taxon>
        <taxon>Tracheophyta</taxon>
        <taxon>Spermatophyta</taxon>
        <taxon>Magnoliopsida</taxon>
        <taxon>Liliopsida</taxon>
        <taxon>Zingiberales</taxon>
        <taxon>Cannaceae</taxon>
        <taxon>Canna</taxon>
    </lineage>
</organism>
<keyword evidence="5" id="KW-1185">Reference proteome</keyword>
<sequence>MNESLQIIFESFDNPQKDCCKPEKKVKLTILIPSIVGGVVLLTVSAFLVWWIRRRSQQGPVPHTPVGSNKEDYPPHNEDHPSPRDERHPFVESLFGQIQKPEDYPIKVDSMQFTYMQLVKLTKNFTRNIGRGGFGYVYHGYLEPGTEVAVKIHSQSSPHRRPNNFWLR</sequence>
<keyword evidence="1" id="KW-0067">ATP-binding</keyword>
<keyword evidence="4" id="KW-0675">Receptor</keyword>
<dbReference type="Gene3D" id="3.30.200.20">
    <property type="entry name" value="Phosphorylase Kinase, domain 1"/>
    <property type="match status" value="1"/>
</dbReference>
<dbReference type="Proteomes" id="UP001327560">
    <property type="component" value="Chromosome 8"/>
</dbReference>
<evidence type="ECO:0000256" key="1">
    <source>
        <dbReference type="PROSITE-ProRule" id="PRU10141"/>
    </source>
</evidence>
<dbReference type="PANTHER" id="PTHR45631:SF202">
    <property type="entry name" value="SENESCENCE-INDUCED RECEPTOR-LIKE SERINE_THREONINE-PROTEIN KINASE"/>
    <property type="match status" value="1"/>
</dbReference>
<dbReference type="PROSITE" id="PS00107">
    <property type="entry name" value="PROTEIN_KINASE_ATP"/>
    <property type="match status" value="1"/>
</dbReference>
<accession>A0AAQ3QK12</accession>
<keyword evidence="3" id="KW-0812">Transmembrane</keyword>
<dbReference type="PANTHER" id="PTHR45631">
    <property type="entry name" value="OS07G0107800 PROTEIN-RELATED"/>
    <property type="match status" value="1"/>
</dbReference>
<keyword evidence="4" id="KW-0808">Transferase</keyword>
<proteinExistence type="predicted"/>
<dbReference type="InterPro" id="IPR017441">
    <property type="entry name" value="Protein_kinase_ATP_BS"/>
</dbReference>
<feature type="binding site" evidence="1">
    <location>
        <position position="151"/>
    </location>
    <ligand>
        <name>ATP</name>
        <dbReference type="ChEBI" id="CHEBI:30616"/>
    </ligand>
</feature>